<organism evidence="2 3">
    <name type="scientific">Symbiodinium pilosum</name>
    <name type="common">Dinoflagellate</name>
    <dbReference type="NCBI Taxonomy" id="2952"/>
    <lineage>
        <taxon>Eukaryota</taxon>
        <taxon>Sar</taxon>
        <taxon>Alveolata</taxon>
        <taxon>Dinophyceae</taxon>
        <taxon>Suessiales</taxon>
        <taxon>Symbiodiniaceae</taxon>
        <taxon>Symbiodinium</taxon>
    </lineage>
</organism>
<feature type="region of interest" description="Disordered" evidence="1">
    <location>
        <begin position="1"/>
        <end position="29"/>
    </location>
</feature>
<dbReference type="InterPro" id="IPR052055">
    <property type="entry name" value="Hepadnavirus_pol/RT"/>
</dbReference>
<dbReference type="Proteomes" id="UP000649617">
    <property type="component" value="Unassembled WGS sequence"/>
</dbReference>
<dbReference type="InterPro" id="IPR043502">
    <property type="entry name" value="DNA/RNA_pol_sf"/>
</dbReference>
<name>A0A812U5U8_SYMPI</name>
<dbReference type="OrthoDB" id="440199at2759"/>
<feature type="non-terminal residue" evidence="2">
    <location>
        <position position="379"/>
    </location>
</feature>
<evidence type="ECO:0000313" key="2">
    <source>
        <dbReference type="EMBL" id="CAE7553846.1"/>
    </source>
</evidence>
<evidence type="ECO:0008006" key="4">
    <source>
        <dbReference type="Google" id="ProtNLM"/>
    </source>
</evidence>
<evidence type="ECO:0000256" key="1">
    <source>
        <dbReference type="SAM" id="MobiDB-lite"/>
    </source>
</evidence>
<reference evidence="2" key="1">
    <citation type="submission" date="2021-02" db="EMBL/GenBank/DDBJ databases">
        <authorList>
            <person name="Dougan E. K."/>
            <person name="Rhodes N."/>
            <person name="Thang M."/>
            <person name="Chan C."/>
        </authorList>
    </citation>
    <scope>NUCLEOTIDE SEQUENCE</scope>
</reference>
<protein>
    <recommendedName>
        <fullName evidence="4">Reverse transcriptase domain-containing protein</fullName>
    </recommendedName>
</protein>
<proteinExistence type="predicted"/>
<dbReference type="PANTHER" id="PTHR33050:SF7">
    <property type="entry name" value="RIBONUCLEASE H"/>
    <property type="match status" value="1"/>
</dbReference>
<dbReference type="AlphaFoldDB" id="A0A812U5U8"/>
<evidence type="ECO:0000313" key="3">
    <source>
        <dbReference type="Proteomes" id="UP000649617"/>
    </source>
</evidence>
<dbReference type="PANTHER" id="PTHR33050">
    <property type="entry name" value="REVERSE TRANSCRIPTASE DOMAIN-CONTAINING PROTEIN"/>
    <property type="match status" value="1"/>
</dbReference>
<dbReference type="SUPFAM" id="SSF56672">
    <property type="entry name" value="DNA/RNA polymerases"/>
    <property type="match status" value="1"/>
</dbReference>
<comment type="caution">
    <text evidence="2">The sequence shown here is derived from an EMBL/GenBank/DDBJ whole genome shotgun (WGS) entry which is preliminary data.</text>
</comment>
<feature type="compositionally biased region" description="Basic and acidic residues" evidence="1">
    <location>
        <begin position="8"/>
        <end position="21"/>
    </location>
</feature>
<dbReference type="EMBL" id="CAJNIZ010034573">
    <property type="protein sequence ID" value="CAE7553846.1"/>
    <property type="molecule type" value="Genomic_DNA"/>
</dbReference>
<keyword evidence="3" id="KW-1185">Reference proteome</keyword>
<accession>A0A812U5U8</accession>
<sequence>MPTQRVGSDGRDKVRRAEDWRQSGANSTVSVPDTPAYHGIDAFVHVARALSAECAPGDLRVWGLDHEAAYRQLPVANPDHTFVILNTPSGPTLWRHNVLMFGSTASVWGYCRVADLMSWLDRCLLLIPMLHFVDDFGGVDSSNLAQSAFECSQRVCGALGLKFKLSKAQPPKRAHKLQGVYLQLGETEATVAMTPERAQRLDNQLKQVILDNKLSPKEASSLAGKLQFVTQSLFGRASAAALRPLYRRAHSAHFRSSKGGWQLSESIMAALDFLRRRLRESKPRVVRYVVEERAIIYADAFFEIGGRRYRPAEAEEIPCWGRTAPASFINGWGFVACVSGKTVFAELPSHQLLFVDNEPARHALTKGFTNDANMNKLLQ</sequence>
<gene>
    <name evidence="2" type="ORF">SPIL2461_LOCUS14729</name>
</gene>